<reference evidence="2 3" key="1">
    <citation type="submission" date="2019-02" db="EMBL/GenBank/DDBJ databases">
        <authorList>
            <person name="Li S.-H."/>
        </authorList>
    </citation>
    <scope>NUCLEOTIDE SEQUENCE [LARGE SCALE GENOMIC DNA]</scope>
    <source>
        <strain evidence="2 3">IMCC14385</strain>
    </source>
</reference>
<dbReference type="SUPFAM" id="SSF54523">
    <property type="entry name" value="Pili subunits"/>
    <property type="match status" value="1"/>
</dbReference>
<keyword evidence="1" id="KW-0812">Transmembrane</keyword>
<dbReference type="InterPro" id="IPR012902">
    <property type="entry name" value="N_methyl_site"/>
</dbReference>
<dbReference type="AlphaFoldDB" id="A0A5P9NM51"/>
<dbReference type="KEGG" id="halc:EY643_14185"/>
<dbReference type="NCBIfam" id="TIGR02532">
    <property type="entry name" value="IV_pilin_GFxxxE"/>
    <property type="match status" value="1"/>
</dbReference>
<evidence type="ECO:0000313" key="3">
    <source>
        <dbReference type="Proteomes" id="UP000326287"/>
    </source>
</evidence>
<protein>
    <submittedName>
        <fullName evidence="2">Type II secretion system protein</fullName>
    </submittedName>
</protein>
<dbReference type="Pfam" id="PF07963">
    <property type="entry name" value="N_methyl"/>
    <property type="match status" value="1"/>
</dbReference>
<feature type="transmembrane region" description="Helical" evidence="1">
    <location>
        <begin position="18"/>
        <end position="40"/>
    </location>
</feature>
<dbReference type="Gene3D" id="3.30.700.10">
    <property type="entry name" value="Glycoprotein, Type 4 Pilin"/>
    <property type="match status" value="1"/>
</dbReference>
<name>A0A5P9NM51_9GAMM</name>
<gene>
    <name evidence="2" type="ORF">EY643_14185</name>
</gene>
<evidence type="ECO:0000256" key="1">
    <source>
        <dbReference type="SAM" id="Phobius"/>
    </source>
</evidence>
<sequence>MSCQRGGGRSAGFTMVELLVAIAIVGLLMAVTVPGALNFYESIQYRQAVREVITTLGTARQRSLDTGRTLDVSFDLERNVIALGDDQQQLPDDFNLAVTTAAEVNRDGLGIIRFYPEGSSSGGDVVLESPTGRGVVISVDWLMGGLSQEPFDVP</sequence>
<evidence type="ECO:0000313" key="2">
    <source>
        <dbReference type="EMBL" id="QFU76709.1"/>
    </source>
</evidence>
<keyword evidence="1" id="KW-1133">Transmembrane helix</keyword>
<proteinExistence type="predicted"/>
<keyword evidence="3" id="KW-1185">Reference proteome</keyword>
<accession>A0A5P9NM51</accession>
<dbReference type="Proteomes" id="UP000326287">
    <property type="component" value="Chromosome"/>
</dbReference>
<keyword evidence="1" id="KW-0472">Membrane</keyword>
<dbReference type="InterPro" id="IPR045584">
    <property type="entry name" value="Pilin-like"/>
</dbReference>
<dbReference type="EMBL" id="CP036422">
    <property type="protein sequence ID" value="QFU76709.1"/>
    <property type="molecule type" value="Genomic_DNA"/>
</dbReference>
<dbReference type="OrthoDB" id="8481584at2"/>
<organism evidence="2 3">
    <name type="scientific">Halioglobus maricola</name>
    <dbReference type="NCBI Taxonomy" id="2601894"/>
    <lineage>
        <taxon>Bacteria</taxon>
        <taxon>Pseudomonadati</taxon>
        <taxon>Pseudomonadota</taxon>
        <taxon>Gammaproteobacteria</taxon>
        <taxon>Cellvibrionales</taxon>
        <taxon>Halieaceae</taxon>
        <taxon>Halioglobus</taxon>
    </lineage>
</organism>